<dbReference type="InterPro" id="IPR033966">
    <property type="entry name" value="RuBisCO"/>
</dbReference>
<keyword evidence="6" id="KW-1185">Reference proteome</keyword>
<dbReference type="InterPro" id="IPR036376">
    <property type="entry name" value="RuBisCO_lsu_C_sf"/>
</dbReference>
<evidence type="ECO:0000256" key="3">
    <source>
        <dbReference type="ARBA" id="ARBA00025888"/>
    </source>
</evidence>
<organism evidence="5 6">
    <name type="scientific">Capsicum annuum</name>
    <name type="common">Capsicum pepper</name>
    <dbReference type="NCBI Taxonomy" id="4072"/>
    <lineage>
        <taxon>Eukaryota</taxon>
        <taxon>Viridiplantae</taxon>
        <taxon>Streptophyta</taxon>
        <taxon>Embryophyta</taxon>
        <taxon>Tracheophyta</taxon>
        <taxon>Spermatophyta</taxon>
        <taxon>Magnoliopsida</taxon>
        <taxon>eudicotyledons</taxon>
        <taxon>Gunneridae</taxon>
        <taxon>Pentapetalae</taxon>
        <taxon>asterids</taxon>
        <taxon>lamiids</taxon>
        <taxon>Solanales</taxon>
        <taxon>Solanaceae</taxon>
        <taxon>Solanoideae</taxon>
        <taxon>Capsiceae</taxon>
        <taxon>Capsicum</taxon>
    </lineage>
</organism>
<evidence type="ECO:0000256" key="2">
    <source>
        <dbReference type="ARBA" id="ARBA00025664"/>
    </source>
</evidence>
<dbReference type="OMA" id="WICTAGV"/>
<dbReference type="PANTHER" id="PTHR42704:SF17">
    <property type="entry name" value="RIBULOSE BISPHOSPHATE CARBOXYLASE LARGE CHAIN"/>
    <property type="match status" value="1"/>
</dbReference>
<keyword evidence="1" id="KW-0488">Methylation</keyword>
<dbReference type="Pfam" id="PF00016">
    <property type="entry name" value="RuBisCO_large"/>
    <property type="match status" value="1"/>
</dbReference>
<proteinExistence type="predicted"/>
<comment type="function">
    <text evidence="2">RuBisCO catalyzes two reactions: the carboxylation of D-ribulose 1,5-bisphosphate, the primary event in carbon dioxide fixation, as well as the oxidative fragmentation of the pentose substrate in the photorespiration process. Both reactions occur simultaneously and in competition at the same active site.</text>
</comment>
<reference evidence="5 6" key="2">
    <citation type="journal article" date="2017" name="Genome Biol.">
        <title>New reference genome sequences of hot pepper reveal the massive evolution of plant disease-resistance genes by retroduplication.</title>
        <authorList>
            <person name="Kim S."/>
            <person name="Park J."/>
            <person name="Yeom S.I."/>
            <person name="Kim Y.M."/>
            <person name="Seo E."/>
            <person name="Kim K.T."/>
            <person name="Kim M.S."/>
            <person name="Lee J.M."/>
            <person name="Cheong K."/>
            <person name="Shin H.S."/>
            <person name="Kim S.B."/>
            <person name="Han K."/>
            <person name="Lee J."/>
            <person name="Park M."/>
            <person name="Lee H.A."/>
            <person name="Lee H.Y."/>
            <person name="Lee Y."/>
            <person name="Oh S."/>
            <person name="Lee J.H."/>
            <person name="Choi E."/>
            <person name="Choi E."/>
            <person name="Lee S.E."/>
            <person name="Jeon J."/>
            <person name="Kim H."/>
            <person name="Choi G."/>
            <person name="Song H."/>
            <person name="Lee J."/>
            <person name="Lee S.C."/>
            <person name="Kwon J.K."/>
            <person name="Lee H.Y."/>
            <person name="Koo N."/>
            <person name="Hong Y."/>
            <person name="Kim R.W."/>
            <person name="Kang W.H."/>
            <person name="Huh J.H."/>
            <person name="Kang B.C."/>
            <person name="Yang T.J."/>
            <person name="Lee Y.H."/>
            <person name="Bennetzen J.L."/>
            <person name="Choi D."/>
        </authorList>
    </citation>
    <scope>NUCLEOTIDE SEQUENCE [LARGE SCALE GENOMIC DNA]</scope>
    <source>
        <strain evidence="6">cv. CM334</strain>
    </source>
</reference>
<dbReference type="Gene3D" id="3.20.20.110">
    <property type="entry name" value="Ribulose bisphosphate carboxylase, large subunit, C-terminal domain"/>
    <property type="match status" value="2"/>
</dbReference>
<dbReference type="GO" id="GO:0000287">
    <property type="term" value="F:magnesium ion binding"/>
    <property type="evidence" value="ECO:0007669"/>
    <property type="project" value="InterPro"/>
</dbReference>
<evidence type="ECO:0000259" key="4">
    <source>
        <dbReference type="Pfam" id="PF00016"/>
    </source>
</evidence>
<dbReference type="GO" id="GO:0016984">
    <property type="term" value="F:ribulose-bisphosphate carboxylase activity"/>
    <property type="evidence" value="ECO:0007669"/>
    <property type="project" value="InterPro"/>
</dbReference>
<dbReference type="AlphaFoldDB" id="A0A2G2Z2L5"/>
<comment type="caution">
    <text evidence="5">The sequence shown here is derived from an EMBL/GenBank/DDBJ whole genome shotgun (WGS) entry which is preliminary data.</text>
</comment>
<accession>A0A2G2Z2L5</accession>
<feature type="domain" description="Ribulose bisphosphate carboxylase large subunit C-terminal" evidence="4">
    <location>
        <begin position="1"/>
        <end position="68"/>
    </location>
</feature>
<dbReference type="SUPFAM" id="SSF51649">
    <property type="entry name" value="RuBisCo, C-terminal domain"/>
    <property type="match status" value="1"/>
</dbReference>
<protein>
    <submittedName>
        <fullName evidence="5">Ribulose bisphosphate carboxylase large chain</fullName>
    </submittedName>
</protein>
<evidence type="ECO:0000313" key="6">
    <source>
        <dbReference type="Proteomes" id="UP000222542"/>
    </source>
</evidence>
<evidence type="ECO:0000256" key="1">
    <source>
        <dbReference type="ARBA" id="ARBA00022481"/>
    </source>
</evidence>
<dbReference type="InterPro" id="IPR000685">
    <property type="entry name" value="RuBisCO_lsu_C"/>
</dbReference>
<dbReference type="EMBL" id="AYRZ02000007">
    <property type="protein sequence ID" value="PHT76105.1"/>
    <property type="molecule type" value="Genomic_DNA"/>
</dbReference>
<dbReference type="Gramene" id="PHT76105">
    <property type="protein sequence ID" value="PHT76105"/>
    <property type="gene ID" value="T459_19627"/>
</dbReference>
<dbReference type="SMR" id="A0A2G2Z2L5"/>
<gene>
    <name evidence="5" type="ORF">T459_19627</name>
</gene>
<name>A0A2G2Z2L5_CAPAN</name>
<sequence>MSGRGNIHSGTVVGKLEGERYITLGFFDLLHDDFVEQDRRCGIYFTQDWVSLPSVIPVASGGVIVNRVALEVCVKACNEGCDLAREGNEIIRKASKWSSELAVACEVWKEILFNFTVVDVLDK</sequence>
<dbReference type="Proteomes" id="UP000222542">
    <property type="component" value="Unassembled WGS sequence"/>
</dbReference>
<dbReference type="STRING" id="4072.A0A2G2Z2L5"/>
<reference evidence="5 6" key="1">
    <citation type="journal article" date="2014" name="Nat. Genet.">
        <title>Genome sequence of the hot pepper provides insights into the evolution of pungency in Capsicum species.</title>
        <authorList>
            <person name="Kim S."/>
            <person name="Park M."/>
            <person name="Yeom S.I."/>
            <person name="Kim Y.M."/>
            <person name="Lee J.M."/>
            <person name="Lee H.A."/>
            <person name="Seo E."/>
            <person name="Choi J."/>
            <person name="Cheong K."/>
            <person name="Kim K.T."/>
            <person name="Jung K."/>
            <person name="Lee G.W."/>
            <person name="Oh S.K."/>
            <person name="Bae C."/>
            <person name="Kim S.B."/>
            <person name="Lee H.Y."/>
            <person name="Kim S.Y."/>
            <person name="Kim M.S."/>
            <person name="Kang B.C."/>
            <person name="Jo Y.D."/>
            <person name="Yang H.B."/>
            <person name="Jeong H.J."/>
            <person name="Kang W.H."/>
            <person name="Kwon J.K."/>
            <person name="Shin C."/>
            <person name="Lim J.Y."/>
            <person name="Park J.H."/>
            <person name="Huh J.H."/>
            <person name="Kim J.S."/>
            <person name="Kim B.D."/>
            <person name="Cohen O."/>
            <person name="Paran I."/>
            <person name="Suh M.C."/>
            <person name="Lee S.B."/>
            <person name="Kim Y.K."/>
            <person name="Shin Y."/>
            <person name="Noh S.J."/>
            <person name="Park J."/>
            <person name="Seo Y.S."/>
            <person name="Kwon S.Y."/>
            <person name="Kim H.A."/>
            <person name="Park J.M."/>
            <person name="Kim H.J."/>
            <person name="Choi S.B."/>
            <person name="Bosland P.W."/>
            <person name="Reeves G."/>
            <person name="Jo S.H."/>
            <person name="Lee B.W."/>
            <person name="Cho H.T."/>
            <person name="Choi H.S."/>
            <person name="Lee M.S."/>
            <person name="Yu Y."/>
            <person name="Do Choi Y."/>
            <person name="Park B.S."/>
            <person name="van Deynze A."/>
            <person name="Ashrafi H."/>
            <person name="Hill T."/>
            <person name="Kim W.T."/>
            <person name="Pai H.S."/>
            <person name="Ahn H.K."/>
            <person name="Yeam I."/>
            <person name="Giovannoni J.J."/>
            <person name="Rose J.K."/>
            <person name="Sorensen I."/>
            <person name="Lee S.J."/>
            <person name="Kim R.W."/>
            <person name="Choi I.Y."/>
            <person name="Choi B.S."/>
            <person name="Lim J.S."/>
            <person name="Lee Y.H."/>
            <person name="Choi D."/>
        </authorList>
    </citation>
    <scope>NUCLEOTIDE SEQUENCE [LARGE SCALE GENOMIC DNA]</scope>
    <source>
        <strain evidence="6">cv. CM334</strain>
    </source>
</reference>
<comment type="subunit">
    <text evidence="3">Heterohexadecamer of 8 large chains and 8 small chains; disulfide-linked. The disulfide link is formed within the large subunit homodimers.</text>
</comment>
<dbReference type="PANTHER" id="PTHR42704">
    <property type="entry name" value="RIBULOSE BISPHOSPHATE CARBOXYLASE"/>
    <property type="match status" value="1"/>
</dbReference>
<evidence type="ECO:0000313" key="5">
    <source>
        <dbReference type="EMBL" id="PHT76105.1"/>
    </source>
</evidence>